<proteinExistence type="predicted"/>
<evidence type="ECO:0000313" key="2">
    <source>
        <dbReference type="Proteomes" id="UP000499080"/>
    </source>
</evidence>
<gene>
    <name evidence="1" type="ORF">AVEN_175462_1</name>
</gene>
<evidence type="ECO:0000313" key="1">
    <source>
        <dbReference type="EMBL" id="GBN73644.1"/>
    </source>
</evidence>
<dbReference type="AlphaFoldDB" id="A0A4Y2RCZ8"/>
<comment type="caution">
    <text evidence="1">The sequence shown here is derived from an EMBL/GenBank/DDBJ whole genome shotgun (WGS) entry which is preliminary data.</text>
</comment>
<dbReference type="EMBL" id="BGPR01016624">
    <property type="protein sequence ID" value="GBN73644.1"/>
    <property type="molecule type" value="Genomic_DNA"/>
</dbReference>
<accession>A0A4Y2RCZ8</accession>
<reference evidence="1 2" key="1">
    <citation type="journal article" date="2019" name="Sci. Rep.">
        <title>Orb-weaving spider Araneus ventricosus genome elucidates the spidroin gene catalogue.</title>
        <authorList>
            <person name="Kono N."/>
            <person name="Nakamura H."/>
            <person name="Ohtoshi R."/>
            <person name="Moran D.A.P."/>
            <person name="Shinohara A."/>
            <person name="Yoshida Y."/>
            <person name="Fujiwara M."/>
            <person name="Mori M."/>
            <person name="Tomita M."/>
            <person name="Arakawa K."/>
        </authorList>
    </citation>
    <scope>NUCLEOTIDE SEQUENCE [LARGE SCALE GENOMIC DNA]</scope>
</reference>
<keyword evidence="2" id="KW-1185">Reference proteome</keyword>
<organism evidence="1 2">
    <name type="scientific">Araneus ventricosus</name>
    <name type="common">Orbweaver spider</name>
    <name type="synonym">Epeira ventricosa</name>
    <dbReference type="NCBI Taxonomy" id="182803"/>
    <lineage>
        <taxon>Eukaryota</taxon>
        <taxon>Metazoa</taxon>
        <taxon>Ecdysozoa</taxon>
        <taxon>Arthropoda</taxon>
        <taxon>Chelicerata</taxon>
        <taxon>Arachnida</taxon>
        <taxon>Araneae</taxon>
        <taxon>Araneomorphae</taxon>
        <taxon>Entelegynae</taxon>
        <taxon>Araneoidea</taxon>
        <taxon>Araneidae</taxon>
        <taxon>Araneus</taxon>
    </lineage>
</organism>
<dbReference type="Proteomes" id="UP000499080">
    <property type="component" value="Unassembled WGS sequence"/>
</dbReference>
<dbReference type="OrthoDB" id="6437252at2759"/>
<sequence length="180" mass="19875">MPVTPKEDVPLRGFPMRNSQFDMSKWAKIDSLIRPEVNTLGLPERACNDHLYASRKVGAVGLPIAAEDADLHRIDTAFKLLASKDAGVSDLALSELTATVKFRLRKSTLADGHIGNFLSSEAPAVQFDNYNFWTCARMASARQGDSALSLETLYCEGCKPKENSVHTSRQTRADRSPYQT</sequence>
<protein>
    <submittedName>
        <fullName evidence="1">Uncharacterized protein</fullName>
    </submittedName>
</protein>
<name>A0A4Y2RCZ8_ARAVE</name>